<dbReference type="GO" id="GO:0046872">
    <property type="term" value="F:metal ion binding"/>
    <property type="evidence" value="ECO:0007669"/>
    <property type="project" value="UniProtKB-KW"/>
</dbReference>
<protein>
    <recommendedName>
        <fullName evidence="7">Cytochrome c domain-containing protein</fullName>
    </recommendedName>
</protein>
<dbReference type="AlphaFoldDB" id="A0A6P2DAN7"/>
<dbReference type="SUPFAM" id="SSF50952">
    <property type="entry name" value="Soluble quinoprotein glucose dehydrogenase"/>
    <property type="match status" value="1"/>
</dbReference>
<dbReference type="SUPFAM" id="SSF46626">
    <property type="entry name" value="Cytochrome c"/>
    <property type="match status" value="1"/>
</dbReference>
<evidence type="ECO:0000313" key="9">
    <source>
        <dbReference type="Proteomes" id="UP000464178"/>
    </source>
</evidence>
<keyword evidence="6" id="KW-0732">Signal</keyword>
<dbReference type="InterPro" id="IPR011989">
    <property type="entry name" value="ARM-like"/>
</dbReference>
<accession>A0A6P2DAN7</accession>
<dbReference type="Gene3D" id="1.25.10.10">
    <property type="entry name" value="Leucine-rich Repeat Variant"/>
    <property type="match status" value="2"/>
</dbReference>
<dbReference type="PANTHER" id="PTHR33546:SF1">
    <property type="entry name" value="LARGE, MULTIFUNCTIONAL SECRETED PROTEIN"/>
    <property type="match status" value="1"/>
</dbReference>
<dbReference type="InterPro" id="IPR036909">
    <property type="entry name" value="Cyt_c-like_dom_sf"/>
</dbReference>
<dbReference type="NCBIfam" id="TIGR02603">
    <property type="entry name" value="CxxCH_TIGR02603"/>
    <property type="match status" value="1"/>
</dbReference>
<dbReference type="Pfam" id="PF00034">
    <property type="entry name" value="Cytochrom_C"/>
    <property type="match status" value="1"/>
</dbReference>
<reference evidence="8 9" key="1">
    <citation type="submission" date="2019-05" db="EMBL/GenBank/DDBJ databases">
        <authorList>
            <consortium name="Science for Life Laboratories"/>
        </authorList>
    </citation>
    <scope>NUCLEOTIDE SEQUENCE [LARGE SCALE GENOMIC DNA]</scope>
    <source>
        <strain evidence="8">Soil9</strain>
    </source>
</reference>
<dbReference type="KEGG" id="gms:SOIL9_06230"/>
<feature type="domain" description="Cytochrome c" evidence="7">
    <location>
        <begin position="923"/>
        <end position="1061"/>
    </location>
</feature>
<keyword evidence="1 4" id="KW-0349">Heme</keyword>
<dbReference type="Pfam" id="PF13646">
    <property type="entry name" value="HEAT_2"/>
    <property type="match status" value="1"/>
</dbReference>
<dbReference type="Gene3D" id="2.120.10.30">
    <property type="entry name" value="TolB, C-terminal domain"/>
    <property type="match status" value="1"/>
</dbReference>
<dbReference type="InterPro" id="IPR055557">
    <property type="entry name" value="DUF7133"/>
</dbReference>
<evidence type="ECO:0000256" key="6">
    <source>
        <dbReference type="SAM" id="SignalP"/>
    </source>
</evidence>
<dbReference type="Pfam" id="PF23500">
    <property type="entry name" value="DUF7133"/>
    <property type="match status" value="1"/>
</dbReference>
<dbReference type="InterPro" id="IPR011041">
    <property type="entry name" value="Quinoprot_gluc/sorb_DH_b-prop"/>
</dbReference>
<dbReference type="SMART" id="SM00567">
    <property type="entry name" value="EZ_HEAT"/>
    <property type="match status" value="4"/>
</dbReference>
<dbReference type="PANTHER" id="PTHR33546">
    <property type="entry name" value="LARGE, MULTIFUNCTIONAL SECRETED PROTEIN-RELATED"/>
    <property type="match status" value="1"/>
</dbReference>
<organism evidence="8 9">
    <name type="scientific">Gemmata massiliana</name>
    <dbReference type="NCBI Taxonomy" id="1210884"/>
    <lineage>
        <taxon>Bacteria</taxon>
        <taxon>Pseudomonadati</taxon>
        <taxon>Planctomycetota</taxon>
        <taxon>Planctomycetia</taxon>
        <taxon>Gemmatales</taxon>
        <taxon>Gemmataceae</taxon>
        <taxon>Gemmata</taxon>
    </lineage>
</organism>
<dbReference type="SUPFAM" id="SSF48371">
    <property type="entry name" value="ARM repeat"/>
    <property type="match status" value="1"/>
</dbReference>
<dbReference type="NCBIfam" id="TIGR02604">
    <property type="entry name" value="Piru_Ver_Nterm"/>
    <property type="match status" value="1"/>
</dbReference>
<gene>
    <name evidence="8" type="ORF">SOIL9_06230</name>
</gene>
<sequence>MRTLSLASLVLVLTGFTPYIPDVTAAPPPPAPPEFAPNQTPTKPTPFPVKMVDQGTFDPKLKGTYLPEGFKAEIVVDAPDAINPVGMTFDPEGNLYVMEWRPDAVTGDRWFEVKETFRYRDGTVRQVATMKKFTTDLIKMFKYSPSTGKFEKPQIIISEELPSSILYHEGWLYVTGRGTVRRWKQSKPNGPWDVRETVAQGFCGFHHHQVSGLTLGNDGLLYLTSGDDDNFVEGSDGSRATVLRTGAVFRCRPDGSKMETYSIGYRNPYRDIAYDDKFNLFHTDNDQEDGSKFQGCRIMHVAEGADFGWRLRIGARCCQTDFVRGAVAGELPGKVPPMIKTGRGSPAGMLIYHDTRIPEQYRGLMYYPDVYRKLVRAYKVAPDGSTFKITNELEFMKSDDPLFRPCQMMTGPDGAIYVCDWRTNSGGAGKLSGDGTNGRIYRVTWAGTADQPALARRGMDSWSKISKQSDADLLKTLAAPDLTDRVEARKELVRRGPKARDLVLKKFISGALDGDARLVALGVLQANWSPEVEDLFRLLMNDESGDVRRLAVDGLAYNAKPKDQRVYEAILKALGDREPAVRRAAALGLGRLGADGSGETLVNSLRQDAEADAYLKDAYVRAIERLGKPGIDALLTLAQTNDKGANLAVEVFLGLRTKPAADAIPEIMLHPHVTPAQRETLVRSYTNYQFDPPVSLDPLADYLTKRPNEPANVLLAAVDVFTASGTALAPRAVNLVLDLLSRPDEMTRLSAIVAIESARIKEATPKLIEFVGDSNRTQVERVAAVKALRVLGDKAAVAPIKTLLSGQHPALLKAEALRALAALDIASARTAAEPLLDQPDLTLLTEAVTVLAATKPGAKLIGERFVAKKLPREFFAQVNDAINKFADDPAFAKLRADVLRGGLLLSLEPGQVDKIRVLVNSKGDAKKGKELYLNTKALACATCHRVEGVGGAVGPDLTRVWDTHTVEKLLESIVDPSKEIKEGFQTYRLVTADSKVYTGLKVKDDAKEVIIRDANGRDNRIAKDEIEALTPSKLSLMPDNVVSQITFEQFIDLLAFLKSKAEQESLRGLVVDSAVAGPFPADMSGSKIDPITEDKWKPLAAEPNGKMDLKAAFAPTNTPAVYVRAYVFAPKKQKAAIALDSTNPWRAWINGSTAAPVETFEVELKQGWNVILVKVANNGKPATLGVRVTGDGLRTAARPDTAPTSGTGGQ</sequence>
<evidence type="ECO:0000256" key="1">
    <source>
        <dbReference type="ARBA" id="ARBA00022617"/>
    </source>
</evidence>
<evidence type="ECO:0000256" key="3">
    <source>
        <dbReference type="ARBA" id="ARBA00023004"/>
    </source>
</evidence>
<dbReference type="Proteomes" id="UP000464178">
    <property type="component" value="Chromosome"/>
</dbReference>
<dbReference type="Gene3D" id="1.10.760.10">
    <property type="entry name" value="Cytochrome c-like domain"/>
    <property type="match status" value="1"/>
</dbReference>
<proteinExistence type="predicted"/>
<dbReference type="InterPro" id="IPR009056">
    <property type="entry name" value="Cyt_c-like_dom"/>
</dbReference>
<dbReference type="InterPro" id="IPR011042">
    <property type="entry name" value="6-blade_b-propeller_TolB-like"/>
</dbReference>
<keyword evidence="9" id="KW-1185">Reference proteome</keyword>
<keyword evidence="2 4" id="KW-0479">Metal-binding</keyword>
<evidence type="ECO:0000256" key="5">
    <source>
        <dbReference type="SAM" id="MobiDB-lite"/>
    </source>
</evidence>
<feature type="chain" id="PRO_5026982764" description="Cytochrome c domain-containing protein" evidence="6">
    <location>
        <begin position="26"/>
        <end position="1210"/>
    </location>
</feature>
<dbReference type="InterPro" id="IPR013427">
    <property type="entry name" value="Haem-bd_dom_put"/>
</dbReference>
<feature type="signal peptide" evidence="6">
    <location>
        <begin position="1"/>
        <end position="25"/>
    </location>
</feature>
<name>A0A6P2DAN7_9BACT</name>
<feature type="compositionally biased region" description="Pro residues" evidence="5">
    <location>
        <begin position="26"/>
        <end position="35"/>
    </location>
</feature>
<evidence type="ECO:0000256" key="4">
    <source>
        <dbReference type="PROSITE-ProRule" id="PRU00433"/>
    </source>
</evidence>
<evidence type="ECO:0000259" key="7">
    <source>
        <dbReference type="PROSITE" id="PS51007"/>
    </source>
</evidence>
<dbReference type="GO" id="GO:0009055">
    <property type="term" value="F:electron transfer activity"/>
    <property type="evidence" value="ECO:0007669"/>
    <property type="project" value="InterPro"/>
</dbReference>
<evidence type="ECO:0000256" key="2">
    <source>
        <dbReference type="ARBA" id="ARBA00022723"/>
    </source>
</evidence>
<dbReference type="RefSeq" id="WP_162671290.1">
    <property type="nucleotide sequence ID" value="NZ_LR593886.1"/>
</dbReference>
<dbReference type="InterPro" id="IPR016024">
    <property type="entry name" value="ARM-type_fold"/>
</dbReference>
<feature type="region of interest" description="Disordered" evidence="5">
    <location>
        <begin position="24"/>
        <end position="45"/>
    </location>
</feature>
<dbReference type="GO" id="GO:0020037">
    <property type="term" value="F:heme binding"/>
    <property type="evidence" value="ECO:0007669"/>
    <property type="project" value="InterPro"/>
</dbReference>
<dbReference type="InterPro" id="IPR004155">
    <property type="entry name" value="PBS_lyase_HEAT"/>
</dbReference>
<dbReference type="InterPro" id="IPR013428">
    <property type="entry name" value="Membrane-bound_put_N"/>
</dbReference>
<dbReference type="PROSITE" id="PS51007">
    <property type="entry name" value="CYTC"/>
    <property type="match status" value="1"/>
</dbReference>
<keyword evidence="3 4" id="KW-0408">Iron</keyword>
<evidence type="ECO:0000313" key="8">
    <source>
        <dbReference type="EMBL" id="VTR97626.1"/>
    </source>
</evidence>
<dbReference type="EMBL" id="LR593886">
    <property type="protein sequence ID" value="VTR97626.1"/>
    <property type="molecule type" value="Genomic_DNA"/>
</dbReference>